<feature type="domain" description="Serpin" evidence="5">
    <location>
        <begin position="142"/>
        <end position="507"/>
    </location>
</feature>
<dbReference type="InterPro" id="IPR042185">
    <property type="entry name" value="Serpin_sf_2"/>
</dbReference>
<dbReference type="InterPro" id="IPR023795">
    <property type="entry name" value="Serpin_CS"/>
</dbReference>
<dbReference type="Pfam" id="PF00079">
    <property type="entry name" value="Serpin"/>
    <property type="match status" value="1"/>
</dbReference>
<dbReference type="GO" id="GO:0005615">
    <property type="term" value="C:extracellular space"/>
    <property type="evidence" value="ECO:0007669"/>
    <property type="project" value="InterPro"/>
</dbReference>
<reference evidence="6" key="1">
    <citation type="journal article" date="2016" name="Gigascience">
        <title>De novo construction of an expanded transcriptome assembly for the western tarnished plant bug, Lygus hesperus.</title>
        <authorList>
            <person name="Tassone E.E."/>
            <person name="Geib S.M."/>
            <person name="Hall B."/>
            <person name="Fabrick J.A."/>
            <person name="Brent C.S."/>
            <person name="Hull J.J."/>
        </authorList>
    </citation>
    <scope>NUCLEOTIDE SEQUENCE</scope>
</reference>
<dbReference type="EMBL" id="GDHC01013501">
    <property type="protein sequence ID" value="JAQ05128.1"/>
    <property type="molecule type" value="Transcribed_RNA"/>
</dbReference>
<dbReference type="InterPro" id="IPR042178">
    <property type="entry name" value="Serpin_sf_1"/>
</dbReference>
<evidence type="ECO:0000256" key="1">
    <source>
        <dbReference type="ARBA" id="ARBA00022690"/>
    </source>
</evidence>
<accession>A0A146L9W5</accession>
<dbReference type="SMART" id="SM00093">
    <property type="entry name" value="SERPIN"/>
    <property type="match status" value="1"/>
</dbReference>
<dbReference type="GO" id="GO:0004867">
    <property type="term" value="F:serine-type endopeptidase inhibitor activity"/>
    <property type="evidence" value="ECO:0007669"/>
    <property type="project" value="UniProtKB-KW"/>
</dbReference>
<gene>
    <name evidence="6" type="primary">SERPINI1_0</name>
    <name evidence="6" type="ORF">g.72537</name>
</gene>
<dbReference type="CDD" id="cd00172">
    <property type="entry name" value="serpin"/>
    <property type="match status" value="1"/>
</dbReference>
<feature type="region of interest" description="Disordered" evidence="4">
    <location>
        <begin position="74"/>
        <end position="101"/>
    </location>
</feature>
<evidence type="ECO:0000259" key="5">
    <source>
        <dbReference type="SMART" id="SM00093"/>
    </source>
</evidence>
<dbReference type="Gene3D" id="3.30.497.10">
    <property type="entry name" value="Antithrombin, subunit I, domain 2"/>
    <property type="match status" value="1"/>
</dbReference>
<proteinExistence type="inferred from homology"/>
<organism evidence="6">
    <name type="scientific">Lygus hesperus</name>
    <name type="common">Western plant bug</name>
    <dbReference type="NCBI Taxonomy" id="30085"/>
    <lineage>
        <taxon>Eukaryota</taxon>
        <taxon>Metazoa</taxon>
        <taxon>Ecdysozoa</taxon>
        <taxon>Arthropoda</taxon>
        <taxon>Hexapoda</taxon>
        <taxon>Insecta</taxon>
        <taxon>Pterygota</taxon>
        <taxon>Neoptera</taxon>
        <taxon>Paraneoptera</taxon>
        <taxon>Hemiptera</taxon>
        <taxon>Heteroptera</taxon>
        <taxon>Panheteroptera</taxon>
        <taxon>Cimicomorpha</taxon>
        <taxon>Miridae</taxon>
        <taxon>Mirini</taxon>
        <taxon>Lygus</taxon>
    </lineage>
</organism>
<keyword evidence="1" id="KW-0646">Protease inhibitor</keyword>
<dbReference type="InterPro" id="IPR023796">
    <property type="entry name" value="Serpin_dom"/>
</dbReference>
<dbReference type="PROSITE" id="PS00284">
    <property type="entry name" value="SERPIN"/>
    <property type="match status" value="1"/>
</dbReference>
<dbReference type="InterPro" id="IPR000215">
    <property type="entry name" value="Serpin_fam"/>
</dbReference>
<evidence type="ECO:0000256" key="4">
    <source>
        <dbReference type="SAM" id="MobiDB-lite"/>
    </source>
</evidence>
<evidence type="ECO:0000313" key="6">
    <source>
        <dbReference type="EMBL" id="JAQ05128.1"/>
    </source>
</evidence>
<keyword evidence="2" id="KW-0722">Serine protease inhibitor</keyword>
<dbReference type="PANTHER" id="PTHR11461">
    <property type="entry name" value="SERINE PROTEASE INHIBITOR, SERPIN"/>
    <property type="match status" value="1"/>
</dbReference>
<evidence type="ECO:0000256" key="3">
    <source>
        <dbReference type="RuleBase" id="RU000411"/>
    </source>
</evidence>
<name>A0A146L9W5_LYGHE</name>
<sequence length="525" mass="57586">MEMRGERVCGRVGTCRSSTTPDSVSLRVLSSSAVEFLPRSSKLSMNYIVIVLCAATAVGRVYTDRIHFPIETDVENPNAAPTTPPAAMPTTPLGTDLTLRQPLYPPPAASASAAAPQAASSFSPPALQKPYSPGLLDRGVNALTLNVETLLDDGRNNLVFSPLSIAGALSLILLGSAGQTLTEIAHFLGIKAGVNYAADGTDLIHQEIAEYFRRFQALRVGGSLRFASGVFIQEDLKVSAIYEKNVKNLYQTEVNHINFLQSPIESMDRINKWVSNRTEGSIDQLVAAPLPAQTTAVFVNVIYFDGEWQHLFPSDSTRQGNFYVSPTETVQVQLMPNVAEAYFYQEKPSAQGAKGLKILGLPYKNSDLAMYFILAPQGPKAFLAGVTVDRLMDMIDNTTLQECVYVVPKMKLESTLLLSEPLKEMGLKNMFTPSADLKAIAEGIWVDQVLQKVRVEVTETGTKAVAATMVSSVRSGKPTVRLDRPFIFMIYSRSLRAISFWGTVYRPEPFKTLKPALRRHRRTVS</sequence>
<dbReference type="SUPFAM" id="SSF56574">
    <property type="entry name" value="Serpins"/>
    <property type="match status" value="1"/>
</dbReference>
<evidence type="ECO:0000256" key="2">
    <source>
        <dbReference type="ARBA" id="ARBA00022900"/>
    </source>
</evidence>
<protein>
    <submittedName>
        <fullName evidence="6">Neuroserpin</fullName>
    </submittedName>
</protein>
<dbReference type="Gene3D" id="2.30.39.10">
    <property type="entry name" value="Alpha-1-antitrypsin, domain 1"/>
    <property type="match status" value="1"/>
</dbReference>
<dbReference type="AlphaFoldDB" id="A0A146L9W5"/>
<comment type="similarity">
    <text evidence="3">Belongs to the serpin family.</text>
</comment>
<dbReference type="PANTHER" id="PTHR11461:SF342">
    <property type="entry name" value="SERINE PROTEASE INHIBITOR 28DC"/>
    <property type="match status" value="1"/>
</dbReference>
<dbReference type="InterPro" id="IPR036186">
    <property type="entry name" value="Serpin_sf"/>
</dbReference>